<keyword evidence="4" id="KW-1185">Reference proteome</keyword>
<dbReference type="AlphaFoldDB" id="A0A0C4E0N2"/>
<sequence>MKKRGGHSSMARCARGAVTAHDPEEKCVKKRWRIRRRRAFSGWLGPAAKLMATQHRSKKRHSSKQQQQDSHESRLRPQPSRPGRACSNDRPRWPEDSSTTHLTVETGETEFSCFVPAAALDSTLLACHVQSLRRTTALGEKDDGKKRQRKKRRFRAVTAIERLRAWAAVRWSRRLWIHHPPSSGSTFCRQPVALRATAGEKKKKRPIHVTASVSISCVWIDRFWAGKKKGRRRRETERETAAKRRITHRQNPRPHTHTHTHTQSCIGMPSPVRQGPRPGAVLSIHTGLAYNISGLDICAFFATTSARGKQTNKH</sequence>
<reference evidence="3" key="5">
    <citation type="submission" date="2015-06" db="UniProtKB">
        <authorList>
            <consortium name="EnsemblFungi"/>
        </authorList>
    </citation>
    <scope>IDENTIFICATION</scope>
    <source>
        <strain evidence="3">ATCC 64411</strain>
    </source>
</reference>
<feature type="region of interest" description="Disordered" evidence="1">
    <location>
        <begin position="229"/>
        <end position="278"/>
    </location>
</feature>
<reference evidence="4" key="2">
    <citation type="submission" date="2010-05" db="EMBL/GenBank/DDBJ databases">
        <title>The genome sequence of Magnaporthe poae strain ATCC 64411.</title>
        <authorList>
            <person name="Ma L.-J."/>
            <person name="Dead R."/>
            <person name="Young S."/>
            <person name="Zeng Q."/>
            <person name="Koehrsen M."/>
            <person name="Alvarado L."/>
            <person name="Berlin A."/>
            <person name="Chapman S.B."/>
            <person name="Chen Z."/>
            <person name="Freedman E."/>
            <person name="Gellesch M."/>
            <person name="Goldberg J."/>
            <person name="Griggs A."/>
            <person name="Gujja S."/>
            <person name="Heilman E.R."/>
            <person name="Heiman D."/>
            <person name="Hepburn T."/>
            <person name="Howarth C."/>
            <person name="Jen D."/>
            <person name="Larson L."/>
            <person name="Mehta T."/>
            <person name="Neiman D."/>
            <person name="Pearson M."/>
            <person name="Roberts A."/>
            <person name="Saif S."/>
            <person name="Shea T."/>
            <person name="Shenoy N."/>
            <person name="Sisk P."/>
            <person name="Stolte C."/>
            <person name="Sykes S."/>
            <person name="Walk T."/>
            <person name="White J."/>
            <person name="Yandava C."/>
            <person name="Haas B."/>
            <person name="Nusbaum C."/>
            <person name="Birren B."/>
        </authorList>
    </citation>
    <scope>NUCLEOTIDE SEQUENCE [LARGE SCALE GENOMIC DNA]</scope>
    <source>
        <strain evidence="4">ATCC 64411 / 73-15</strain>
    </source>
</reference>
<name>A0A0C4E0N2_MAGP6</name>
<feature type="region of interest" description="Disordered" evidence="1">
    <location>
        <begin position="1"/>
        <end position="28"/>
    </location>
</feature>
<proteinExistence type="predicted"/>
<feature type="compositionally biased region" description="Basic residues" evidence="1">
    <location>
        <begin position="243"/>
        <end position="260"/>
    </location>
</feature>
<evidence type="ECO:0000313" key="3">
    <source>
        <dbReference type="EnsemblFungi" id="MAPG_05913T0"/>
    </source>
</evidence>
<protein>
    <submittedName>
        <fullName evidence="2 3">Uncharacterized protein</fullName>
    </submittedName>
</protein>
<feature type="region of interest" description="Disordered" evidence="1">
    <location>
        <begin position="43"/>
        <end position="101"/>
    </location>
</feature>
<gene>
    <name evidence="2" type="ORF">MAPG_05913</name>
</gene>
<evidence type="ECO:0000256" key="1">
    <source>
        <dbReference type="SAM" id="MobiDB-lite"/>
    </source>
</evidence>
<dbReference type="Proteomes" id="UP000011715">
    <property type="component" value="Unassembled WGS sequence"/>
</dbReference>
<reference evidence="2" key="3">
    <citation type="submission" date="2011-03" db="EMBL/GenBank/DDBJ databases">
        <title>Annotation of Magnaporthe poae ATCC 64411.</title>
        <authorList>
            <person name="Ma L.-J."/>
            <person name="Dead R."/>
            <person name="Young S.K."/>
            <person name="Zeng Q."/>
            <person name="Gargeya S."/>
            <person name="Fitzgerald M."/>
            <person name="Haas B."/>
            <person name="Abouelleil A."/>
            <person name="Alvarado L."/>
            <person name="Arachchi H.M."/>
            <person name="Berlin A."/>
            <person name="Brown A."/>
            <person name="Chapman S.B."/>
            <person name="Chen Z."/>
            <person name="Dunbar C."/>
            <person name="Freedman E."/>
            <person name="Gearin G."/>
            <person name="Gellesch M."/>
            <person name="Goldberg J."/>
            <person name="Griggs A."/>
            <person name="Gujja S."/>
            <person name="Heiman D."/>
            <person name="Howarth C."/>
            <person name="Larson L."/>
            <person name="Lui A."/>
            <person name="MacDonald P.J.P."/>
            <person name="Mehta T."/>
            <person name="Montmayeur A."/>
            <person name="Murphy C."/>
            <person name="Neiman D."/>
            <person name="Pearson M."/>
            <person name="Priest M."/>
            <person name="Roberts A."/>
            <person name="Saif S."/>
            <person name="Shea T."/>
            <person name="Shenoy N."/>
            <person name="Sisk P."/>
            <person name="Stolte C."/>
            <person name="Sykes S."/>
            <person name="Yandava C."/>
            <person name="Wortman J."/>
            <person name="Nusbaum C."/>
            <person name="Birren B."/>
        </authorList>
    </citation>
    <scope>NUCLEOTIDE SEQUENCE</scope>
    <source>
        <strain evidence="2">ATCC 64411</strain>
    </source>
</reference>
<accession>A0A0C4E0N2</accession>
<dbReference type="VEuPathDB" id="FungiDB:MAPG_05913"/>
<reference evidence="2" key="1">
    <citation type="submission" date="2010-05" db="EMBL/GenBank/DDBJ databases">
        <title>The Genome Sequence of Magnaporthe poae strain ATCC 64411.</title>
        <authorList>
            <consortium name="The Broad Institute Genome Sequencing Platform"/>
            <consortium name="Broad Institute Genome Sequencing Center for Infectious Disease"/>
            <person name="Ma L.-J."/>
            <person name="Dead R."/>
            <person name="Young S."/>
            <person name="Zeng Q."/>
            <person name="Koehrsen M."/>
            <person name="Alvarado L."/>
            <person name="Berlin A."/>
            <person name="Chapman S.B."/>
            <person name="Chen Z."/>
            <person name="Freedman E."/>
            <person name="Gellesch M."/>
            <person name="Goldberg J."/>
            <person name="Griggs A."/>
            <person name="Gujja S."/>
            <person name="Heilman E.R."/>
            <person name="Heiman D."/>
            <person name="Hepburn T."/>
            <person name="Howarth C."/>
            <person name="Jen D."/>
            <person name="Larson L."/>
            <person name="Mehta T."/>
            <person name="Neiman D."/>
            <person name="Pearson M."/>
            <person name="Roberts A."/>
            <person name="Saif S."/>
            <person name="Shea T."/>
            <person name="Shenoy N."/>
            <person name="Sisk P."/>
            <person name="Stolte C."/>
            <person name="Sykes S."/>
            <person name="Walk T."/>
            <person name="White J."/>
            <person name="Yandava C."/>
            <person name="Haas B."/>
            <person name="Nusbaum C."/>
            <person name="Birren B."/>
        </authorList>
    </citation>
    <scope>NUCLEOTIDE SEQUENCE</scope>
    <source>
        <strain evidence="2">ATCC 64411</strain>
    </source>
</reference>
<evidence type="ECO:0000313" key="4">
    <source>
        <dbReference type="Proteomes" id="UP000011715"/>
    </source>
</evidence>
<dbReference type="EMBL" id="GL876970">
    <property type="protein sequence ID" value="KLU86906.1"/>
    <property type="molecule type" value="Genomic_DNA"/>
</dbReference>
<dbReference type="EnsemblFungi" id="MAPG_05913T0">
    <property type="protein sequence ID" value="MAPG_05913T0"/>
    <property type="gene ID" value="MAPG_05913"/>
</dbReference>
<dbReference type="EMBL" id="ADBL01001415">
    <property type="status" value="NOT_ANNOTATED_CDS"/>
    <property type="molecule type" value="Genomic_DNA"/>
</dbReference>
<reference evidence="3" key="4">
    <citation type="journal article" date="2015" name="G3 (Bethesda)">
        <title>Genome sequences of three phytopathogenic species of the Magnaporthaceae family of fungi.</title>
        <authorList>
            <person name="Okagaki L.H."/>
            <person name="Nunes C.C."/>
            <person name="Sailsbery J."/>
            <person name="Clay B."/>
            <person name="Brown D."/>
            <person name="John T."/>
            <person name="Oh Y."/>
            <person name="Young N."/>
            <person name="Fitzgerald M."/>
            <person name="Haas B.J."/>
            <person name="Zeng Q."/>
            <person name="Young S."/>
            <person name="Adiconis X."/>
            <person name="Fan L."/>
            <person name="Levin J.Z."/>
            <person name="Mitchell T.K."/>
            <person name="Okubara P.A."/>
            <person name="Farman M.L."/>
            <person name="Kohn L.M."/>
            <person name="Birren B."/>
            <person name="Ma L.-J."/>
            <person name="Dean R.A."/>
        </authorList>
    </citation>
    <scope>NUCLEOTIDE SEQUENCE</scope>
    <source>
        <strain evidence="3">ATCC 64411 / 73-15</strain>
    </source>
</reference>
<evidence type="ECO:0000313" key="2">
    <source>
        <dbReference type="EMBL" id="KLU86906.1"/>
    </source>
</evidence>
<organism evidence="3 4">
    <name type="scientific">Magnaporthiopsis poae (strain ATCC 64411 / 73-15)</name>
    <name type="common">Kentucky bluegrass fungus</name>
    <name type="synonym">Magnaporthe poae</name>
    <dbReference type="NCBI Taxonomy" id="644358"/>
    <lineage>
        <taxon>Eukaryota</taxon>
        <taxon>Fungi</taxon>
        <taxon>Dikarya</taxon>
        <taxon>Ascomycota</taxon>
        <taxon>Pezizomycotina</taxon>
        <taxon>Sordariomycetes</taxon>
        <taxon>Sordariomycetidae</taxon>
        <taxon>Magnaporthales</taxon>
        <taxon>Magnaporthaceae</taxon>
        <taxon>Magnaporthiopsis</taxon>
    </lineage>
</organism>